<dbReference type="Gene3D" id="3.40.140.10">
    <property type="entry name" value="Cytidine Deaminase, domain 2"/>
    <property type="match status" value="1"/>
</dbReference>
<name>A0A1I3TX54_HALDA</name>
<dbReference type="CDD" id="cd08070">
    <property type="entry name" value="MPN_like"/>
    <property type="match status" value="1"/>
</dbReference>
<dbReference type="SUPFAM" id="SSF102712">
    <property type="entry name" value="JAB1/MPN domain"/>
    <property type="match status" value="1"/>
</dbReference>
<evidence type="ECO:0000256" key="3">
    <source>
        <dbReference type="ARBA" id="ARBA00022801"/>
    </source>
</evidence>
<dbReference type="Pfam" id="PF14464">
    <property type="entry name" value="Prok-JAB"/>
    <property type="match status" value="1"/>
</dbReference>
<evidence type="ECO:0000256" key="1">
    <source>
        <dbReference type="ARBA" id="ARBA00022670"/>
    </source>
</evidence>
<dbReference type="AlphaFoldDB" id="A0A1I3TX54"/>
<keyword evidence="4" id="KW-0862">Zinc</keyword>
<dbReference type="InterPro" id="IPR028090">
    <property type="entry name" value="JAB_dom_prok"/>
</dbReference>
<dbReference type="GO" id="GO:0000502">
    <property type="term" value="C:proteasome complex"/>
    <property type="evidence" value="ECO:0007669"/>
    <property type="project" value="UniProtKB-KW"/>
</dbReference>
<dbReference type="GO" id="GO:0008235">
    <property type="term" value="F:metalloexopeptidase activity"/>
    <property type="evidence" value="ECO:0007669"/>
    <property type="project" value="TreeGrafter"/>
</dbReference>
<dbReference type="InterPro" id="IPR000555">
    <property type="entry name" value="JAMM/MPN+_dom"/>
</dbReference>
<keyword evidence="5" id="KW-0482">Metalloprotease</keyword>
<organism evidence="7 8">
    <name type="scientific">Halobacillus dabanensis</name>
    <dbReference type="NCBI Taxonomy" id="240302"/>
    <lineage>
        <taxon>Bacteria</taxon>
        <taxon>Bacillati</taxon>
        <taxon>Bacillota</taxon>
        <taxon>Bacilli</taxon>
        <taxon>Bacillales</taxon>
        <taxon>Bacillaceae</taxon>
        <taxon>Halobacillus</taxon>
    </lineage>
</organism>
<keyword evidence="2" id="KW-0479">Metal-binding</keyword>
<dbReference type="InterPro" id="IPR051929">
    <property type="entry name" value="VirAsm_ModProt"/>
</dbReference>
<proteinExistence type="predicted"/>
<sequence>MNIPKPLYDQMIDHGHKQLPYEACGLLAGNDQNDVLSVWPLENENESRVRYYVSKKVVSKTLKQIASRGQKVLAIYHSHPTTAPYPSYTDIHHHPDEDIKMIIVSFKKTLPEVRCFTINAPTYEQYPFSIITS</sequence>
<dbReference type="GO" id="GO:0006508">
    <property type="term" value="P:proteolysis"/>
    <property type="evidence" value="ECO:0007669"/>
    <property type="project" value="UniProtKB-KW"/>
</dbReference>
<accession>A0A1I3TX54</accession>
<dbReference type="PROSITE" id="PS50249">
    <property type="entry name" value="MPN"/>
    <property type="match status" value="1"/>
</dbReference>
<dbReference type="Proteomes" id="UP000183557">
    <property type="component" value="Unassembled WGS sequence"/>
</dbReference>
<evidence type="ECO:0000256" key="2">
    <source>
        <dbReference type="ARBA" id="ARBA00022723"/>
    </source>
</evidence>
<feature type="domain" description="MPN" evidence="6">
    <location>
        <begin position="1"/>
        <end position="129"/>
    </location>
</feature>
<evidence type="ECO:0000313" key="7">
    <source>
        <dbReference type="EMBL" id="SFJ75345.1"/>
    </source>
</evidence>
<dbReference type="EMBL" id="FOSB01000004">
    <property type="protein sequence ID" value="SFJ75345.1"/>
    <property type="molecule type" value="Genomic_DNA"/>
</dbReference>
<dbReference type="InterPro" id="IPR037518">
    <property type="entry name" value="MPN"/>
</dbReference>
<dbReference type="RefSeq" id="WP_075036052.1">
    <property type="nucleotide sequence ID" value="NZ_FOSB01000004.1"/>
</dbReference>
<dbReference type="PANTHER" id="PTHR34858:SF1">
    <property type="entry name" value="CYSO-CYSTEINE PEPTIDASE"/>
    <property type="match status" value="1"/>
</dbReference>
<keyword evidence="7" id="KW-0647">Proteasome</keyword>
<protein>
    <submittedName>
        <fullName evidence="7">Proteasome lid subunit RPN8/RPN11, contains Jab1/MPN metalloenzyme (JAMM) motif</fullName>
    </submittedName>
</protein>
<keyword evidence="1" id="KW-0645">Protease</keyword>
<evidence type="ECO:0000259" key="6">
    <source>
        <dbReference type="PROSITE" id="PS50249"/>
    </source>
</evidence>
<reference evidence="8" key="1">
    <citation type="submission" date="2016-10" db="EMBL/GenBank/DDBJ databases">
        <authorList>
            <person name="Varghese N."/>
            <person name="Submissions S."/>
        </authorList>
    </citation>
    <scope>NUCLEOTIDE SEQUENCE [LARGE SCALE GENOMIC DNA]</scope>
    <source>
        <strain evidence="8">CGMCC 1.3704</strain>
    </source>
</reference>
<keyword evidence="3" id="KW-0378">Hydrolase</keyword>
<dbReference type="GO" id="GO:0008270">
    <property type="term" value="F:zinc ion binding"/>
    <property type="evidence" value="ECO:0007669"/>
    <property type="project" value="TreeGrafter"/>
</dbReference>
<evidence type="ECO:0000313" key="8">
    <source>
        <dbReference type="Proteomes" id="UP000183557"/>
    </source>
</evidence>
<dbReference type="PANTHER" id="PTHR34858">
    <property type="entry name" value="CYSO-CYSTEINE PEPTIDASE"/>
    <property type="match status" value="1"/>
</dbReference>
<evidence type="ECO:0000256" key="5">
    <source>
        <dbReference type="ARBA" id="ARBA00023049"/>
    </source>
</evidence>
<gene>
    <name evidence="7" type="ORF">SAMN04487936_10450</name>
</gene>
<dbReference type="SMART" id="SM00232">
    <property type="entry name" value="JAB_MPN"/>
    <property type="match status" value="1"/>
</dbReference>
<evidence type="ECO:0000256" key="4">
    <source>
        <dbReference type="ARBA" id="ARBA00022833"/>
    </source>
</evidence>
<keyword evidence="8" id="KW-1185">Reference proteome</keyword>